<sequence length="92" mass="10642">MEKLCAMCYNKYDTLLMNRRKGKGMKTSYNNLWKMLIDRNMQKKDLIDKLGISSTTIAKMGKGDKVSLDVLERICAYFDCNIGDVISFEKED</sequence>
<feature type="domain" description="HTH cro/C1-type" evidence="1">
    <location>
        <begin position="48"/>
        <end position="85"/>
    </location>
</feature>
<dbReference type="SUPFAM" id="SSF47413">
    <property type="entry name" value="lambda repressor-like DNA-binding domains"/>
    <property type="match status" value="1"/>
</dbReference>
<dbReference type="PROSITE" id="PS50943">
    <property type="entry name" value="HTH_CROC1"/>
    <property type="match status" value="1"/>
</dbReference>
<evidence type="ECO:0000259" key="1">
    <source>
        <dbReference type="PROSITE" id="PS50943"/>
    </source>
</evidence>
<dbReference type="AlphaFoldDB" id="A0A173SAY2"/>
<name>A0A173SAY2_9FIRM</name>
<dbReference type="PANTHER" id="PTHR37301">
    <property type="entry name" value="DNA-BINDING PROTEIN-RELATED"/>
    <property type="match status" value="1"/>
</dbReference>
<evidence type="ECO:0000313" key="3">
    <source>
        <dbReference type="Proteomes" id="UP000095495"/>
    </source>
</evidence>
<reference evidence="2 3" key="1">
    <citation type="submission" date="2015-09" db="EMBL/GenBank/DDBJ databases">
        <authorList>
            <consortium name="Pathogen Informatics"/>
        </authorList>
    </citation>
    <scope>NUCLEOTIDE SEQUENCE [LARGE SCALE GENOMIC DNA]</scope>
    <source>
        <strain evidence="2 3">2789STDY5608863</strain>
    </source>
</reference>
<dbReference type="Gene3D" id="1.10.260.40">
    <property type="entry name" value="lambda repressor-like DNA-binding domains"/>
    <property type="match status" value="1"/>
</dbReference>
<organism evidence="2 3">
    <name type="scientific">Roseburia faecis</name>
    <dbReference type="NCBI Taxonomy" id="301302"/>
    <lineage>
        <taxon>Bacteria</taxon>
        <taxon>Bacillati</taxon>
        <taxon>Bacillota</taxon>
        <taxon>Clostridia</taxon>
        <taxon>Lachnospirales</taxon>
        <taxon>Lachnospiraceae</taxon>
        <taxon>Roseburia</taxon>
    </lineage>
</organism>
<protein>
    <submittedName>
        <fullName evidence="2">Predicted transcriptional regulator</fullName>
    </submittedName>
</protein>
<dbReference type="InterPro" id="IPR001387">
    <property type="entry name" value="Cro/C1-type_HTH"/>
</dbReference>
<evidence type="ECO:0000313" key="2">
    <source>
        <dbReference type="EMBL" id="CUM86957.1"/>
    </source>
</evidence>
<proteinExistence type="predicted"/>
<gene>
    <name evidence="2" type="ORF">ERS852420_01199</name>
</gene>
<dbReference type="Proteomes" id="UP000095495">
    <property type="component" value="Unassembled WGS sequence"/>
</dbReference>
<dbReference type="EMBL" id="CYXV01000004">
    <property type="protein sequence ID" value="CUM86957.1"/>
    <property type="molecule type" value="Genomic_DNA"/>
</dbReference>
<dbReference type="Pfam" id="PF13443">
    <property type="entry name" value="HTH_26"/>
    <property type="match status" value="1"/>
</dbReference>
<dbReference type="InterPro" id="IPR010982">
    <property type="entry name" value="Lambda_DNA-bd_dom_sf"/>
</dbReference>
<dbReference type="PANTHER" id="PTHR37301:SF1">
    <property type="entry name" value="DNA-BINDING PROTEIN"/>
    <property type="match status" value="1"/>
</dbReference>
<accession>A0A173SAY2</accession>
<dbReference type="GO" id="GO:0003677">
    <property type="term" value="F:DNA binding"/>
    <property type="evidence" value="ECO:0007669"/>
    <property type="project" value="InterPro"/>
</dbReference>